<accession>A0AAV0R547</accession>
<evidence type="ECO:0000313" key="7">
    <source>
        <dbReference type="EMBL" id="CAI0552306.1"/>
    </source>
</evidence>
<dbReference type="GO" id="GO:0003677">
    <property type="term" value="F:DNA binding"/>
    <property type="evidence" value="ECO:0007669"/>
    <property type="project" value="UniProtKB-KW"/>
</dbReference>
<reference evidence="7" key="1">
    <citation type="submission" date="2022-08" db="EMBL/GenBank/DDBJ databases">
        <authorList>
            <person name="Gutierrez-Valencia J."/>
        </authorList>
    </citation>
    <scope>NUCLEOTIDE SEQUENCE</scope>
</reference>
<evidence type="ECO:0000259" key="6">
    <source>
        <dbReference type="PROSITE" id="PS50066"/>
    </source>
</evidence>
<evidence type="ECO:0000256" key="5">
    <source>
        <dbReference type="ARBA" id="ARBA00023242"/>
    </source>
</evidence>
<keyword evidence="3" id="KW-0238">DNA-binding</keyword>
<dbReference type="SUPFAM" id="SSF55455">
    <property type="entry name" value="SRF-like"/>
    <property type="match status" value="1"/>
</dbReference>
<organism evidence="7 8">
    <name type="scientific">Linum tenue</name>
    <dbReference type="NCBI Taxonomy" id="586396"/>
    <lineage>
        <taxon>Eukaryota</taxon>
        <taxon>Viridiplantae</taxon>
        <taxon>Streptophyta</taxon>
        <taxon>Embryophyta</taxon>
        <taxon>Tracheophyta</taxon>
        <taxon>Spermatophyta</taxon>
        <taxon>Magnoliopsida</taxon>
        <taxon>eudicotyledons</taxon>
        <taxon>Gunneridae</taxon>
        <taxon>Pentapetalae</taxon>
        <taxon>rosids</taxon>
        <taxon>fabids</taxon>
        <taxon>Malpighiales</taxon>
        <taxon>Linaceae</taxon>
        <taxon>Linum</taxon>
    </lineage>
</organism>
<dbReference type="InterPro" id="IPR050142">
    <property type="entry name" value="MADS-box/MEF2_TF"/>
</dbReference>
<evidence type="ECO:0000256" key="1">
    <source>
        <dbReference type="ARBA" id="ARBA00004123"/>
    </source>
</evidence>
<keyword evidence="2" id="KW-0805">Transcription regulation</keyword>
<proteinExistence type="predicted"/>
<dbReference type="PROSITE" id="PS50066">
    <property type="entry name" value="MADS_BOX_2"/>
    <property type="match status" value="1"/>
</dbReference>
<sequence>MAIARWKIQIKSIQNSTNWQVTYSKRRKGLFKKANELTVLCDAKVSSTGKLHEFINPAATSVYITSTFIQSLPSSLRNPKFPIPYESELNPS</sequence>
<dbReference type="InterPro" id="IPR036879">
    <property type="entry name" value="TF_MADSbox_sf"/>
</dbReference>
<dbReference type="AlphaFoldDB" id="A0AAV0R547"/>
<evidence type="ECO:0000313" key="8">
    <source>
        <dbReference type="Proteomes" id="UP001154282"/>
    </source>
</evidence>
<dbReference type="PANTHER" id="PTHR48019">
    <property type="entry name" value="SERUM RESPONSE FACTOR HOMOLOG"/>
    <property type="match status" value="1"/>
</dbReference>
<dbReference type="GO" id="GO:0046983">
    <property type="term" value="F:protein dimerization activity"/>
    <property type="evidence" value="ECO:0007669"/>
    <property type="project" value="InterPro"/>
</dbReference>
<protein>
    <recommendedName>
        <fullName evidence="6">MADS-box domain-containing protein</fullName>
    </recommendedName>
</protein>
<dbReference type="GO" id="GO:0005634">
    <property type="term" value="C:nucleus"/>
    <property type="evidence" value="ECO:0007669"/>
    <property type="project" value="UniProtKB-SubCell"/>
</dbReference>
<evidence type="ECO:0000256" key="3">
    <source>
        <dbReference type="ARBA" id="ARBA00023125"/>
    </source>
</evidence>
<keyword evidence="4" id="KW-0804">Transcription</keyword>
<dbReference type="SMART" id="SM00432">
    <property type="entry name" value="MADS"/>
    <property type="match status" value="1"/>
</dbReference>
<name>A0AAV0R547_9ROSI</name>
<dbReference type="Pfam" id="PF00319">
    <property type="entry name" value="SRF-TF"/>
    <property type="match status" value="1"/>
</dbReference>
<dbReference type="EMBL" id="CAMGYJ010000010">
    <property type="protein sequence ID" value="CAI0552306.1"/>
    <property type="molecule type" value="Genomic_DNA"/>
</dbReference>
<comment type="subcellular location">
    <subcellularLocation>
        <location evidence="1">Nucleus</location>
    </subcellularLocation>
</comment>
<keyword evidence="5" id="KW-0539">Nucleus</keyword>
<keyword evidence="8" id="KW-1185">Reference proteome</keyword>
<evidence type="ECO:0000256" key="4">
    <source>
        <dbReference type="ARBA" id="ARBA00023163"/>
    </source>
</evidence>
<comment type="caution">
    <text evidence="7">The sequence shown here is derived from an EMBL/GenBank/DDBJ whole genome shotgun (WGS) entry which is preliminary data.</text>
</comment>
<feature type="domain" description="MADS-box" evidence="6">
    <location>
        <begin position="3"/>
        <end position="58"/>
    </location>
</feature>
<dbReference type="Proteomes" id="UP001154282">
    <property type="component" value="Unassembled WGS sequence"/>
</dbReference>
<evidence type="ECO:0000256" key="2">
    <source>
        <dbReference type="ARBA" id="ARBA00023015"/>
    </source>
</evidence>
<dbReference type="InterPro" id="IPR002100">
    <property type="entry name" value="TF_MADSbox"/>
</dbReference>
<dbReference type="PRINTS" id="PR00404">
    <property type="entry name" value="MADSDOMAIN"/>
</dbReference>
<dbReference type="Gene3D" id="3.40.1810.10">
    <property type="entry name" value="Transcription factor, MADS-box"/>
    <property type="match status" value="1"/>
</dbReference>
<gene>
    <name evidence="7" type="ORF">LITE_LOCUS46367</name>
</gene>